<evidence type="ECO:0000256" key="1">
    <source>
        <dbReference type="PROSITE-ProRule" id="PRU00420"/>
    </source>
</evidence>
<dbReference type="PANTHER" id="PTHR40398:SF1">
    <property type="entry name" value="PTS SYSTEM GLUCITOL_SORBITOL-SPECIFIC EIIA COMPONENT"/>
    <property type="match status" value="1"/>
</dbReference>
<comment type="caution">
    <text evidence="2">The sequence shown here is derived from an EMBL/GenBank/DDBJ whole genome shotgun (WGS) entry which is preliminary data.</text>
</comment>
<dbReference type="SUPFAM" id="SSF141530">
    <property type="entry name" value="PTSIIA/GutA-like"/>
    <property type="match status" value="1"/>
</dbReference>
<organism evidence="2 3">
    <name type="scientific">Loigolactobacillus binensis</name>
    <dbReference type="NCBI Taxonomy" id="2559922"/>
    <lineage>
        <taxon>Bacteria</taxon>
        <taxon>Bacillati</taxon>
        <taxon>Bacillota</taxon>
        <taxon>Bacilli</taxon>
        <taxon>Lactobacillales</taxon>
        <taxon>Lactobacillaceae</taxon>
        <taxon>Loigolactobacillus</taxon>
    </lineage>
</organism>
<gene>
    <name evidence="2" type="ORF">ACFQZ7_01370</name>
</gene>
<sequence length="124" mass="13264">MNQTKTVVFKTQVNEIGGEAKDFAAINMMIFFGKEAPDALRSSCYLIDVVPIKQPIVPGMTLMIDQQTYQITAVGGEVQTNLGNLGHISVVFNGAATPELAGTMYVAAKDYPAVKVGSQIQILA</sequence>
<keyword evidence="3" id="KW-1185">Reference proteome</keyword>
<dbReference type="EMBL" id="JBHTIO010000005">
    <property type="protein sequence ID" value="MFD0896390.1"/>
    <property type="molecule type" value="Genomic_DNA"/>
</dbReference>
<evidence type="ECO:0000313" key="2">
    <source>
        <dbReference type="EMBL" id="MFD0896390.1"/>
    </source>
</evidence>
<dbReference type="Gene3D" id="2.40.33.40">
    <property type="entry name" value="Phosphotransferase system, glucitol/sorbitol-specific IIA component"/>
    <property type="match status" value="1"/>
</dbReference>
<dbReference type="RefSeq" id="WP_137638765.1">
    <property type="nucleotide sequence ID" value="NZ_BJDN01000038.1"/>
</dbReference>
<dbReference type="InterPro" id="IPR004716">
    <property type="entry name" value="PTS_IIA_glucitol/sorbitol-sp"/>
</dbReference>
<evidence type="ECO:0000313" key="3">
    <source>
        <dbReference type="Proteomes" id="UP001597104"/>
    </source>
</evidence>
<accession>A0ABW3E9T1</accession>
<proteinExistence type="predicted"/>
<name>A0ABW3E9T1_9LACO</name>
<dbReference type="InterPro" id="IPR036665">
    <property type="entry name" value="PTS_IIA_glucitol/sorbitol_sf"/>
</dbReference>
<dbReference type="Pfam" id="PF03829">
    <property type="entry name" value="PTSIIA_gutA"/>
    <property type="match status" value="1"/>
</dbReference>
<dbReference type="Proteomes" id="UP001597104">
    <property type="component" value="Unassembled WGS sequence"/>
</dbReference>
<dbReference type="PANTHER" id="PTHR40398">
    <property type="entry name" value="PTS SYSTEM GLUCITOL/SORBITOL-SPECIFIC EIIA COMPONENT"/>
    <property type="match status" value="1"/>
</dbReference>
<comment type="caution">
    <text evidence="1">Lacks conserved residue(s) required for the propagation of feature annotation.</text>
</comment>
<protein>
    <submittedName>
        <fullName evidence="2">PTS glucitol/sorbitol transporter subunit IIA</fullName>
    </submittedName>
</protein>
<reference evidence="3" key="1">
    <citation type="journal article" date="2019" name="Int. J. Syst. Evol. Microbiol.">
        <title>The Global Catalogue of Microorganisms (GCM) 10K type strain sequencing project: providing services to taxonomists for standard genome sequencing and annotation.</title>
        <authorList>
            <consortium name="The Broad Institute Genomics Platform"/>
            <consortium name="The Broad Institute Genome Sequencing Center for Infectious Disease"/>
            <person name="Wu L."/>
            <person name="Ma J."/>
        </authorList>
    </citation>
    <scope>NUCLEOTIDE SEQUENCE [LARGE SCALE GENOMIC DNA]</scope>
    <source>
        <strain evidence="3">CCM 8925</strain>
    </source>
</reference>
<dbReference type="PROSITE" id="PS51097">
    <property type="entry name" value="PTS_EIIA_TYPE_5"/>
    <property type="match status" value="1"/>
</dbReference>